<dbReference type="InterPro" id="IPR043143">
    <property type="entry name" value="Mal/L-sulf/L-lact_DH-like_NADP"/>
</dbReference>
<reference evidence="4" key="1">
    <citation type="submission" date="2017-02" db="UniProtKB">
        <authorList>
            <consortium name="WormBaseParasite"/>
        </authorList>
    </citation>
    <scope>IDENTIFICATION</scope>
</reference>
<sequence length="397" mass="43290">MDKSVLIKRLFSSPAQKLPSLEVILEKKKVDFKDYHVSPRDDVHRYVIDCMKSVGTASKHAKLLADVLVLGDNRGHYSHGINRLEMYMRDVKSGTCKNDGEPIVLNNFGATAWVDGNNLLGPVVGNFCTDLAIQKAKDLGVGWVCTKGSNHYGIAGYYSLKCMEKGMIGISMTNTSPLMFPTRSGKVSLGTNPISVAAPGKNDDGFVLDMATTTAAVGKIELAKRKHMFVPNTWGADKTGNVSVDPAEILNGGGLLPLGGSEEFGGYKGSGLSTMVEIFCGILSGGHWGPHVRKWMSTTKEADLGQCFIAINPKCFTPDFDGRVQEFIDTIRGLPKAKEESLSVEVAGDNERIHEEFVNRLGGIPYHINQIDHMIDIAKNHKVEPFKLLGTVEELSY</sequence>
<evidence type="ECO:0000313" key="4">
    <source>
        <dbReference type="WBParaSite" id="PTRK_0001371700.1"/>
    </source>
</evidence>
<dbReference type="PANTHER" id="PTHR11091">
    <property type="entry name" value="OXIDOREDUCTASE-RELATED"/>
    <property type="match status" value="1"/>
</dbReference>
<dbReference type="STRING" id="131310.A0A0N4ZY44"/>
<evidence type="ECO:0000256" key="1">
    <source>
        <dbReference type="ARBA" id="ARBA00006056"/>
    </source>
</evidence>
<proteinExistence type="inferred from homology"/>
<dbReference type="Gene3D" id="1.10.1530.10">
    <property type="match status" value="1"/>
</dbReference>
<dbReference type="InterPro" id="IPR036111">
    <property type="entry name" value="Mal/L-sulfo/L-lacto_DH-like_sf"/>
</dbReference>
<name>A0A0N4ZY44_PARTI</name>
<dbReference type="InterPro" id="IPR003767">
    <property type="entry name" value="Malate/L-lactate_DH-like"/>
</dbReference>
<dbReference type="SUPFAM" id="SSF89733">
    <property type="entry name" value="L-sulfolactate dehydrogenase-like"/>
    <property type="match status" value="1"/>
</dbReference>
<protein>
    <submittedName>
        <fullName evidence="4">Malate dehydrogenase</fullName>
    </submittedName>
</protein>
<dbReference type="Proteomes" id="UP000038045">
    <property type="component" value="Unplaced"/>
</dbReference>
<comment type="similarity">
    <text evidence="1">Belongs to the LDH2/MDH2 oxidoreductase family.</text>
</comment>
<accession>A0A0N4ZY44</accession>
<dbReference type="AlphaFoldDB" id="A0A0N4ZY44"/>
<evidence type="ECO:0000256" key="2">
    <source>
        <dbReference type="ARBA" id="ARBA00023002"/>
    </source>
</evidence>
<dbReference type="Pfam" id="PF02615">
    <property type="entry name" value="Ldh_2"/>
    <property type="match status" value="1"/>
</dbReference>
<dbReference type="Gene3D" id="3.30.1370.60">
    <property type="entry name" value="Hypothetical oxidoreductase yiak, domain 2"/>
    <property type="match status" value="1"/>
</dbReference>
<dbReference type="GO" id="GO:0016491">
    <property type="term" value="F:oxidoreductase activity"/>
    <property type="evidence" value="ECO:0007669"/>
    <property type="project" value="UniProtKB-KW"/>
</dbReference>
<dbReference type="WBParaSite" id="PTRK_0001371700.1">
    <property type="protein sequence ID" value="PTRK_0001371700.1"/>
    <property type="gene ID" value="PTRK_0001371700"/>
</dbReference>
<dbReference type="PANTHER" id="PTHR11091:SF0">
    <property type="entry name" value="MALATE DEHYDROGENASE"/>
    <property type="match status" value="1"/>
</dbReference>
<dbReference type="InterPro" id="IPR043144">
    <property type="entry name" value="Mal/L-sulf/L-lact_DH-like_ah"/>
</dbReference>
<keyword evidence="2" id="KW-0560">Oxidoreductase</keyword>
<keyword evidence="3" id="KW-1185">Reference proteome</keyword>
<evidence type="ECO:0000313" key="3">
    <source>
        <dbReference type="Proteomes" id="UP000038045"/>
    </source>
</evidence>
<organism evidence="3 4">
    <name type="scientific">Parastrongyloides trichosuri</name>
    <name type="common">Possum-specific nematode worm</name>
    <dbReference type="NCBI Taxonomy" id="131310"/>
    <lineage>
        <taxon>Eukaryota</taxon>
        <taxon>Metazoa</taxon>
        <taxon>Ecdysozoa</taxon>
        <taxon>Nematoda</taxon>
        <taxon>Chromadorea</taxon>
        <taxon>Rhabditida</taxon>
        <taxon>Tylenchina</taxon>
        <taxon>Panagrolaimomorpha</taxon>
        <taxon>Strongyloidoidea</taxon>
        <taxon>Strongyloididae</taxon>
        <taxon>Parastrongyloides</taxon>
    </lineage>
</organism>